<evidence type="ECO:0000313" key="9">
    <source>
        <dbReference type="EMBL" id="MBG6084800.1"/>
    </source>
</evidence>
<sequence>MNPAPSEGTVSAAVAQVVATQASDVFALMGNGNAYFTDALARATDVRVTAVRHEQATVASADAYHRATRRIAVATTTYGPGFTNTLTALAEAALARIPLVFVVGDAPASGRRPWDLDQKALAEATGALTLTVNAATPRADTLRAFALATSQRRPVALFIPHDVAGAPAQDAAPDQKFADATQRVRPEHSTEARNLPELSRAVQILAQAKRPLILAGRGARHAAAELGDLADRLGALTASTAPARGTFAGREWDLGVCGGFASEASSALIHRADVVLAAGAALNQFTTSFGDQFASDAVVVQIDIEDLPTAPRVDLHLSGDSRAVTRDVLTALADHPVPTKRWAGEAPAAQQSQLSLDRDPGSGIAADGRLDPRSAMVALNTILPQRRQIVSDGGHFIGWANGYFDVPEPDSLLLVGTHFQAIGLGFPAAPGALRARPDVTTVLVTGDGGGLMGISDLDTVIRQAASAVVLVFNDACYGAEIHQYGSRGFDEAVMEIDEVDFAGIARGHGAEAAVVKTMDDLETVRTWVSEGARGTLVVDLRISRTVVAPFLTEIIDKTMR</sequence>
<evidence type="ECO:0000256" key="3">
    <source>
        <dbReference type="ARBA" id="ARBA00023052"/>
    </source>
</evidence>
<dbReference type="GO" id="GO:0009099">
    <property type="term" value="P:L-valine biosynthetic process"/>
    <property type="evidence" value="ECO:0007669"/>
    <property type="project" value="TreeGrafter"/>
</dbReference>
<keyword evidence="3 4" id="KW-0786">Thiamine pyrophosphate</keyword>
<dbReference type="InterPro" id="IPR012001">
    <property type="entry name" value="Thiamin_PyroP_enz_TPP-bd_dom"/>
</dbReference>
<dbReference type="InterPro" id="IPR029035">
    <property type="entry name" value="DHS-like_NAD/FAD-binding_dom"/>
</dbReference>
<protein>
    <submittedName>
        <fullName evidence="9">Thiamine pyrophosphate-dependent acetolactate synthase large subunit-like protein</fullName>
    </submittedName>
</protein>
<dbReference type="Proteomes" id="UP000625033">
    <property type="component" value="Unassembled WGS sequence"/>
</dbReference>
<dbReference type="InterPro" id="IPR029061">
    <property type="entry name" value="THDP-binding"/>
</dbReference>
<dbReference type="AlphaFoldDB" id="A0A931GF39"/>
<evidence type="ECO:0000256" key="5">
    <source>
        <dbReference type="SAM" id="MobiDB-lite"/>
    </source>
</evidence>
<dbReference type="CDD" id="cd00568">
    <property type="entry name" value="TPP_enzymes"/>
    <property type="match status" value="1"/>
</dbReference>
<dbReference type="GO" id="GO:0000287">
    <property type="term" value="F:magnesium ion binding"/>
    <property type="evidence" value="ECO:0007669"/>
    <property type="project" value="InterPro"/>
</dbReference>
<accession>A0A931GF39</accession>
<dbReference type="Pfam" id="PF02776">
    <property type="entry name" value="TPP_enzyme_N"/>
    <property type="match status" value="1"/>
</dbReference>
<dbReference type="GO" id="GO:0050660">
    <property type="term" value="F:flavin adenine dinucleotide binding"/>
    <property type="evidence" value="ECO:0007669"/>
    <property type="project" value="TreeGrafter"/>
</dbReference>
<dbReference type="GO" id="GO:0009097">
    <property type="term" value="P:isoleucine biosynthetic process"/>
    <property type="evidence" value="ECO:0007669"/>
    <property type="project" value="TreeGrafter"/>
</dbReference>
<dbReference type="Gene3D" id="3.40.50.970">
    <property type="match status" value="2"/>
</dbReference>
<dbReference type="GO" id="GO:0030976">
    <property type="term" value="F:thiamine pyrophosphate binding"/>
    <property type="evidence" value="ECO:0007669"/>
    <property type="project" value="InterPro"/>
</dbReference>
<evidence type="ECO:0000259" key="6">
    <source>
        <dbReference type="Pfam" id="PF00205"/>
    </source>
</evidence>
<evidence type="ECO:0000256" key="1">
    <source>
        <dbReference type="ARBA" id="ARBA00001964"/>
    </source>
</evidence>
<comment type="caution">
    <text evidence="9">The sequence shown here is derived from an EMBL/GenBank/DDBJ whole genome shotgun (WGS) entry which is preliminary data.</text>
</comment>
<feature type="domain" description="Thiamine pyrophosphate enzyme TPP-binding" evidence="7">
    <location>
        <begin position="392"/>
        <end position="524"/>
    </location>
</feature>
<dbReference type="RefSeq" id="WP_196836057.1">
    <property type="nucleotide sequence ID" value="NZ_JADOTZ010000001.1"/>
</dbReference>
<evidence type="ECO:0000313" key="10">
    <source>
        <dbReference type="Proteomes" id="UP000625033"/>
    </source>
</evidence>
<evidence type="ECO:0000259" key="8">
    <source>
        <dbReference type="Pfam" id="PF02776"/>
    </source>
</evidence>
<dbReference type="SUPFAM" id="SSF52518">
    <property type="entry name" value="Thiamin diphosphate-binding fold (THDP-binding)"/>
    <property type="match status" value="2"/>
</dbReference>
<dbReference type="SUPFAM" id="SSF52467">
    <property type="entry name" value="DHS-like NAD/FAD-binding domain"/>
    <property type="match status" value="1"/>
</dbReference>
<proteinExistence type="inferred from homology"/>
<dbReference type="CDD" id="cd07035">
    <property type="entry name" value="TPP_PYR_POX_like"/>
    <property type="match status" value="1"/>
</dbReference>
<dbReference type="PANTHER" id="PTHR18968:SF166">
    <property type="entry name" value="2-HYDROXYACYL-COA LYASE 2"/>
    <property type="match status" value="1"/>
</dbReference>
<evidence type="ECO:0000256" key="2">
    <source>
        <dbReference type="ARBA" id="ARBA00007812"/>
    </source>
</evidence>
<dbReference type="InterPro" id="IPR011766">
    <property type="entry name" value="TPP_enzyme_TPP-bd"/>
</dbReference>
<dbReference type="InterPro" id="IPR045229">
    <property type="entry name" value="TPP_enz"/>
</dbReference>
<dbReference type="Pfam" id="PF02775">
    <property type="entry name" value="TPP_enzyme_C"/>
    <property type="match status" value="1"/>
</dbReference>
<dbReference type="Pfam" id="PF00205">
    <property type="entry name" value="TPP_enzyme_M"/>
    <property type="match status" value="1"/>
</dbReference>
<dbReference type="InterPro" id="IPR012000">
    <property type="entry name" value="Thiamin_PyroP_enz_cen_dom"/>
</dbReference>
<dbReference type="GO" id="GO:0003984">
    <property type="term" value="F:acetolactate synthase activity"/>
    <property type="evidence" value="ECO:0007669"/>
    <property type="project" value="TreeGrafter"/>
</dbReference>
<gene>
    <name evidence="9" type="ORF">IW252_001567</name>
</gene>
<dbReference type="GO" id="GO:0005948">
    <property type="term" value="C:acetolactate synthase complex"/>
    <property type="evidence" value="ECO:0007669"/>
    <property type="project" value="TreeGrafter"/>
</dbReference>
<evidence type="ECO:0000259" key="7">
    <source>
        <dbReference type="Pfam" id="PF02775"/>
    </source>
</evidence>
<feature type="domain" description="Thiamine pyrophosphate enzyme central" evidence="6">
    <location>
        <begin position="199"/>
        <end position="326"/>
    </location>
</feature>
<feature type="domain" description="Thiamine pyrophosphate enzyme N-terminal TPP-binding" evidence="8">
    <location>
        <begin position="10"/>
        <end position="112"/>
    </location>
</feature>
<dbReference type="Gene3D" id="3.40.50.1220">
    <property type="entry name" value="TPP-binding domain"/>
    <property type="match status" value="1"/>
</dbReference>
<dbReference type="EMBL" id="JADOTZ010000001">
    <property type="protein sequence ID" value="MBG6084800.1"/>
    <property type="molecule type" value="Genomic_DNA"/>
</dbReference>
<comment type="similarity">
    <text evidence="2 4">Belongs to the TPP enzyme family.</text>
</comment>
<evidence type="ECO:0000256" key="4">
    <source>
        <dbReference type="RuleBase" id="RU362132"/>
    </source>
</evidence>
<organism evidence="9 10">
    <name type="scientific">Zhihengliuella flava</name>
    <dbReference type="NCBI Taxonomy" id="1285193"/>
    <lineage>
        <taxon>Bacteria</taxon>
        <taxon>Bacillati</taxon>
        <taxon>Actinomycetota</taxon>
        <taxon>Actinomycetes</taxon>
        <taxon>Micrococcales</taxon>
        <taxon>Micrococcaceae</taxon>
        <taxon>Zhihengliuella</taxon>
    </lineage>
</organism>
<reference evidence="9" key="1">
    <citation type="submission" date="2020-11" db="EMBL/GenBank/DDBJ databases">
        <title>Sequencing the genomes of 1000 actinobacteria strains.</title>
        <authorList>
            <person name="Klenk H.-P."/>
        </authorList>
    </citation>
    <scope>NUCLEOTIDE SEQUENCE</scope>
    <source>
        <strain evidence="9">DSM 26152</strain>
    </source>
</reference>
<name>A0A931GF39_9MICC</name>
<comment type="cofactor">
    <cofactor evidence="1">
        <name>thiamine diphosphate</name>
        <dbReference type="ChEBI" id="CHEBI:58937"/>
    </cofactor>
</comment>
<keyword evidence="10" id="KW-1185">Reference proteome</keyword>
<dbReference type="PANTHER" id="PTHR18968">
    <property type="entry name" value="THIAMINE PYROPHOSPHATE ENZYMES"/>
    <property type="match status" value="1"/>
</dbReference>
<feature type="region of interest" description="Disordered" evidence="5">
    <location>
        <begin position="340"/>
        <end position="365"/>
    </location>
</feature>